<sequence>MDQVKFVFEKPIDFTIRQSETWAIVGNSYKSDFLNVLSGGFISYPSESRRYPQSITNPHFRAELLKFVNNGSWGHGAHDASGGFTHLSSRYEFFKDLEVDEKVSSFVADMSYNSSHKYIPERVDRLLNDLNLKGFQDKFITTLSNGQFRRARIAKSLYREPELLLIDDPFLGLDPFATKTVSQVLERTASSSDIPTTICIGLRIQDDIPDWIQKVAIVDESGVLFTGTKESLSDTLASLRDLHEKHQAEVESRINSKIQLDGNSSSKSITEIIEMENVNVVYRGTPILKDLNWTVKSNEKWHVRGKNGSGKTTLLSLITLDHPQAWKRNIKINGEPRQSGKANYFDTNKMIGFTSPELHAIFPKKLTVKQTLSTGFVVGSYVPPPETELSVEQVNKINHYLSLVDLSHMIDEQFGSLSMSNQKLVLLLRAMINDPQILILDEALSAMTDEDILKGKRLVDQWRTGCVLVIGHVDHEVPRCDRFINMNNAKDGVYEIGEI</sequence>
<feature type="domain" description="ABC transporter" evidence="3">
    <location>
        <begin position="1"/>
        <end position="245"/>
    </location>
</feature>
<dbReference type="Pfam" id="PF00005">
    <property type="entry name" value="ABC_tran"/>
    <property type="match status" value="2"/>
</dbReference>
<name>A0A1E4T889_9ASCO</name>
<evidence type="ECO:0000256" key="1">
    <source>
        <dbReference type="ARBA" id="ARBA00022741"/>
    </source>
</evidence>
<dbReference type="PROSITE" id="PS50893">
    <property type="entry name" value="ABC_TRANSPORTER_2"/>
    <property type="match status" value="2"/>
</dbReference>
<proteinExistence type="predicted"/>
<evidence type="ECO:0000256" key="2">
    <source>
        <dbReference type="ARBA" id="ARBA00022840"/>
    </source>
</evidence>
<dbReference type="OrthoDB" id="10255969at2759"/>
<evidence type="ECO:0000313" key="5">
    <source>
        <dbReference type="Proteomes" id="UP000094801"/>
    </source>
</evidence>
<evidence type="ECO:0000259" key="3">
    <source>
        <dbReference type="PROSITE" id="PS50893"/>
    </source>
</evidence>
<protein>
    <recommendedName>
        <fullName evidence="3">ABC transporter domain-containing protein</fullName>
    </recommendedName>
</protein>
<reference evidence="5" key="1">
    <citation type="submission" date="2016-04" db="EMBL/GenBank/DDBJ databases">
        <title>Comparative genomics of biotechnologically important yeasts.</title>
        <authorList>
            <consortium name="DOE Joint Genome Institute"/>
            <person name="Riley R."/>
            <person name="Haridas S."/>
            <person name="Wolfe K.H."/>
            <person name="Lopes M.R."/>
            <person name="Hittinger C.T."/>
            <person name="Goker M."/>
            <person name="Salamov A."/>
            <person name="Wisecaver J."/>
            <person name="Long T.M."/>
            <person name="Aerts A.L."/>
            <person name="Barry K."/>
            <person name="Choi C."/>
            <person name="Clum A."/>
            <person name="Coughlan A.Y."/>
            <person name="Deshpande S."/>
            <person name="Douglass A.P."/>
            <person name="Hanson S.J."/>
            <person name="Klenk H.-P."/>
            <person name="Labutti K."/>
            <person name="Lapidus A."/>
            <person name="Lindquist E."/>
            <person name="Lipzen A."/>
            <person name="Meier-Kolthoff J.P."/>
            <person name="Ohm R.A."/>
            <person name="Otillar R.P."/>
            <person name="Pangilinan J."/>
            <person name="Peng Y."/>
            <person name="Rokas A."/>
            <person name="Rosa C.A."/>
            <person name="Scheuner C."/>
            <person name="Sibirny A.A."/>
            <person name="Slot J.C."/>
            <person name="Stielow J.B."/>
            <person name="Sun H."/>
            <person name="Kurtzman C.P."/>
            <person name="Blackwell M."/>
            <person name="Grigoriev I.V."/>
            <person name="Jeffries T.W."/>
        </authorList>
    </citation>
    <scope>NUCLEOTIDE SEQUENCE [LARGE SCALE GENOMIC DNA]</scope>
    <source>
        <strain evidence="5">NRRL YB-2248</strain>
    </source>
</reference>
<dbReference type="Gene3D" id="3.40.50.300">
    <property type="entry name" value="P-loop containing nucleotide triphosphate hydrolases"/>
    <property type="match status" value="2"/>
</dbReference>
<keyword evidence="5" id="KW-1185">Reference proteome</keyword>
<gene>
    <name evidence="4" type="ORF">CANARDRAFT_193574</name>
</gene>
<dbReference type="SUPFAM" id="SSF52540">
    <property type="entry name" value="P-loop containing nucleoside triphosphate hydrolases"/>
    <property type="match status" value="2"/>
</dbReference>
<dbReference type="GO" id="GO:0005524">
    <property type="term" value="F:ATP binding"/>
    <property type="evidence" value="ECO:0007669"/>
    <property type="project" value="UniProtKB-KW"/>
</dbReference>
<dbReference type="STRING" id="983967.A0A1E4T889"/>
<dbReference type="InterPro" id="IPR003593">
    <property type="entry name" value="AAA+_ATPase"/>
</dbReference>
<dbReference type="GO" id="GO:0016887">
    <property type="term" value="F:ATP hydrolysis activity"/>
    <property type="evidence" value="ECO:0007669"/>
    <property type="project" value="InterPro"/>
</dbReference>
<dbReference type="AlphaFoldDB" id="A0A1E4T889"/>
<dbReference type="InterPro" id="IPR003439">
    <property type="entry name" value="ABC_transporter-like_ATP-bd"/>
</dbReference>
<organism evidence="4 5">
    <name type="scientific">[Candida] arabinofermentans NRRL YB-2248</name>
    <dbReference type="NCBI Taxonomy" id="983967"/>
    <lineage>
        <taxon>Eukaryota</taxon>
        <taxon>Fungi</taxon>
        <taxon>Dikarya</taxon>
        <taxon>Ascomycota</taxon>
        <taxon>Saccharomycotina</taxon>
        <taxon>Pichiomycetes</taxon>
        <taxon>Pichiales</taxon>
        <taxon>Pichiaceae</taxon>
        <taxon>Ogataea</taxon>
        <taxon>Ogataea/Candida clade</taxon>
    </lineage>
</organism>
<keyword evidence="2" id="KW-0067">ATP-binding</keyword>
<feature type="domain" description="ABC transporter" evidence="3">
    <location>
        <begin position="273"/>
        <end position="499"/>
    </location>
</feature>
<dbReference type="SMART" id="SM00382">
    <property type="entry name" value="AAA"/>
    <property type="match status" value="1"/>
</dbReference>
<dbReference type="PANTHER" id="PTHR43514">
    <property type="entry name" value="ABC TRANSPORTER I FAMILY MEMBER 10"/>
    <property type="match status" value="1"/>
</dbReference>
<dbReference type="InterPro" id="IPR027417">
    <property type="entry name" value="P-loop_NTPase"/>
</dbReference>
<dbReference type="EMBL" id="KV453847">
    <property type="protein sequence ID" value="ODV87976.1"/>
    <property type="molecule type" value="Genomic_DNA"/>
</dbReference>
<accession>A0A1E4T889</accession>
<evidence type="ECO:0000313" key="4">
    <source>
        <dbReference type="EMBL" id="ODV87976.1"/>
    </source>
</evidence>
<dbReference type="PANTHER" id="PTHR43514:SF4">
    <property type="entry name" value="ABC TRANSPORTER I FAMILY MEMBER 10"/>
    <property type="match status" value="1"/>
</dbReference>
<dbReference type="InterPro" id="IPR050334">
    <property type="entry name" value="Molybdenum_import_ModC"/>
</dbReference>
<dbReference type="Proteomes" id="UP000094801">
    <property type="component" value="Unassembled WGS sequence"/>
</dbReference>
<keyword evidence="1" id="KW-0547">Nucleotide-binding</keyword>